<evidence type="ECO:0000313" key="3">
    <source>
        <dbReference type="Proteomes" id="UP001144096"/>
    </source>
</evidence>
<feature type="domain" description="N-acetyltransferase" evidence="1">
    <location>
        <begin position="63"/>
        <end position="224"/>
    </location>
</feature>
<keyword evidence="3" id="KW-1185">Reference proteome</keyword>
<dbReference type="RefSeq" id="WP_257924609.1">
    <property type="nucleotide sequence ID" value="NZ_JAMXQV010000022.1"/>
</dbReference>
<dbReference type="SUPFAM" id="SSF55729">
    <property type="entry name" value="Acyl-CoA N-acyltransferases (Nat)"/>
    <property type="match status" value="1"/>
</dbReference>
<dbReference type="AlphaFoldDB" id="A0A9X2NK58"/>
<dbReference type="Proteomes" id="UP001144096">
    <property type="component" value="Unassembled WGS sequence"/>
</dbReference>
<gene>
    <name evidence="2" type="ORF">M8542_34985</name>
</gene>
<name>A0A9X2NK58_9PSEU</name>
<evidence type="ECO:0000259" key="1">
    <source>
        <dbReference type="PROSITE" id="PS51186"/>
    </source>
</evidence>
<organism evidence="2 3">
    <name type="scientific">Amycolatopsis iheyensis</name>
    <dbReference type="NCBI Taxonomy" id="2945988"/>
    <lineage>
        <taxon>Bacteria</taxon>
        <taxon>Bacillati</taxon>
        <taxon>Actinomycetota</taxon>
        <taxon>Actinomycetes</taxon>
        <taxon>Pseudonocardiales</taxon>
        <taxon>Pseudonocardiaceae</taxon>
        <taxon>Amycolatopsis</taxon>
    </lineage>
</organism>
<sequence length="226" mass="23964">MREPGAAGPVHRRRLEMVLFGQTSAGGVVFRVRTVAAADEVFVAVGGPVPVGPAAAVRPVAAPVIRDARDGDWPAIWPIVRDVVTEQRTFPYDPALTEAAARRMWLLAPPARVVVAADGARVTGTANMYANRAGPGSHVASGSLMVAKQERGTGVGRALTTELIAWARRTGFAAIQFNAVVDVNTAAVRLYESLGFVTLGVAPGAFRHPDHGEVGLRIMWLDLREA</sequence>
<dbReference type="PANTHER" id="PTHR43138">
    <property type="entry name" value="ACETYLTRANSFERASE, GNAT FAMILY"/>
    <property type="match status" value="1"/>
</dbReference>
<reference evidence="2" key="1">
    <citation type="submission" date="2022-06" db="EMBL/GenBank/DDBJ databases">
        <title>Amycolatopsis iheyaensis sp. nov., a new species of the genus Amycolatopsis isolated from soil in Iheya island, Japan.</title>
        <authorList>
            <person name="Ngamcharungchit C."/>
            <person name="Kanto H."/>
            <person name="Take A."/>
            <person name="Intra B."/>
            <person name="Matsumoto A."/>
            <person name="Panbangred W."/>
            <person name="Inahashi Y."/>
        </authorList>
    </citation>
    <scope>NUCLEOTIDE SEQUENCE</scope>
    <source>
        <strain evidence="2">OK19-0408</strain>
    </source>
</reference>
<dbReference type="PROSITE" id="PS51186">
    <property type="entry name" value="GNAT"/>
    <property type="match status" value="1"/>
</dbReference>
<comment type="caution">
    <text evidence="2">The sequence shown here is derived from an EMBL/GenBank/DDBJ whole genome shotgun (WGS) entry which is preliminary data.</text>
</comment>
<dbReference type="PANTHER" id="PTHR43138:SF1">
    <property type="entry name" value="N-ACETYLTRANSFERASE ACA1"/>
    <property type="match status" value="1"/>
</dbReference>
<protein>
    <submittedName>
        <fullName evidence="2">GNAT family N-acetyltransferase</fullName>
    </submittedName>
</protein>
<dbReference type="CDD" id="cd04301">
    <property type="entry name" value="NAT_SF"/>
    <property type="match status" value="1"/>
</dbReference>
<dbReference type="GO" id="GO:0016747">
    <property type="term" value="F:acyltransferase activity, transferring groups other than amino-acyl groups"/>
    <property type="evidence" value="ECO:0007669"/>
    <property type="project" value="InterPro"/>
</dbReference>
<dbReference type="InterPro" id="IPR000182">
    <property type="entry name" value="GNAT_dom"/>
</dbReference>
<evidence type="ECO:0000313" key="2">
    <source>
        <dbReference type="EMBL" id="MCR6488044.1"/>
    </source>
</evidence>
<dbReference type="EMBL" id="JAMXQV010000022">
    <property type="protein sequence ID" value="MCR6488044.1"/>
    <property type="molecule type" value="Genomic_DNA"/>
</dbReference>
<dbReference type="Gene3D" id="3.40.630.30">
    <property type="match status" value="1"/>
</dbReference>
<proteinExistence type="predicted"/>
<dbReference type="Pfam" id="PF00583">
    <property type="entry name" value="Acetyltransf_1"/>
    <property type="match status" value="1"/>
</dbReference>
<accession>A0A9X2NK58</accession>
<dbReference type="InterPro" id="IPR052742">
    <property type="entry name" value="Mito_N-acetyltransferase"/>
</dbReference>
<dbReference type="InterPro" id="IPR016181">
    <property type="entry name" value="Acyl_CoA_acyltransferase"/>
</dbReference>